<keyword evidence="3" id="KW-0378">Hydrolase</keyword>
<comment type="similarity">
    <text evidence="1">Belongs to the glycosyl hydrolase 16 family.</text>
</comment>
<dbReference type="Pfam" id="PF26113">
    <property type="entry name" value="GH16_XgeA"/>
    <property type="match status" value="1"/>
</dbReference>
<dbReference type="EMBL" id="SHBL01000013">
    <property type="protein sequence ID" value="RZO24137.1"/>
    <property type="molecule type" value="Genomic_DNA"/>
</dbReference>
<proteinExistence type="inferred from homology"/>
<feature type="domain" description="GH16" evidence="2">
    <location>
        <begin position="65"/>
        <end position="335"/>
    </location>
</feature>
<dbReference type="PROSITE" id="PS51762">
    <property type="entry name" value="GH16_2"/>
    <property type="match status" value="1"/>
</dbReference>
<dbReference type="CDD" id="cd08023">
    <property type="entry name" value="GH16_laminarinase_like"/>
    <property type="match status" value="1"/>
</dbReference>
<reference evidence="3 4" key="1">
    <citation type="submission" date="2019-02" db="EMBL/GenBank/DDBJ databases">
        <title>Prokaryotic population dynamics and viral predation in marine succession experiment using metagenomics: the confinement effect.</title>
        <authorList>
            <person name="Haro-Moreno J.M."/>
            <person name="Rodriguez-Valera F."/>
            <person name="Lopez-Perez M."/>
        </authorList>
    </citation>
    <scope>NUCLEOTIDE SEQUENCE [LARGE SCALE GENOMIC DNA]</scope>
    <source>
        <strain evidence="3">MED-G166</strain>
    </source>
</reference>
<organism evidence="3 4">
    <name type="scientific">SAR86 cluster bacterium</name>
    <dbReference type="NCBI Taxonomy" id="2030880"/>
    <lineage>
        <taxon>Bacteria</taxon>
        <taxon>Pseudomonadati</taxon>
        <taxon>Pseudomonadota</taxon>
        <taxon>Gammaproteobacteria</taxon>
        <taxon>SAR86 cluster</taxon>
    </lineage>
</organism>
<protein>
    <submittedName>
        <fullName evidence="3">Glycoside hydrolase family 16 protein</fullName>
    </submittedName>
</protein>
<gene>
    <name evidence="3" type="ORF">EVA99_02150</name>
</gene>
<sequence length="335" mass="38403">MTNISKQTWSRGEITTTVDADAEQGYYLQFGYNNVATGYNPSGVLYDNVVIEGGLAPEPTPAPSVDFCPNITPNEYDEFNLVWQDDFSGNVLDTNVWSYMYGDGSQYGIPGWGNSEWQLYTDSSENVYVKNGCLYIVPKYNESEDQYYSARLRSKGGQTFLFGRIDVGFSAPSMNGVWPAIWMMPEYDRYGGWPKSGEIDIMEGKDQLIDQINTTAHYGHDYHRYYSRWTSLSSQDFTSDPTNHNVISLIWDEQGFQWVYNDVVLFTLDYTTLENLEPNPFLERFHMILNSAVGGHYPTYTPNVDQYCKINDTADCYDSQKLIIDYVAYYQKSSE</sequence>
<evidence type="ECO:0000313" key="3">
    <source>
        <dbReference type="EMBL" id="RZO24137.1"/>
    </source>
</evidence>
<dbReference type="PANTHER" id="PTHR10963:SF55">
    <property type="entry name" value="GLYCOSIDE HYDROLASE FAMILY 16 PROTEIN"/>
    <property type="match status" value="1"/>
</dbReference>
<dbReference type="AlphaFoldDB" id="A0A520MSH8"/>
<comment type="caution">
    <text evidence="3">The sequence shown here is derived from an EMBL/GenBank/DDBJ whole genome shotgun (WGS) entry which is preliminary data.</text>
</comment>
<dbReference type="GO" id="GO:0005975">
    <property type="term" value="P:carbohydrate metabolic process"/>
    <property type="evidence" value="ECO:0007669"/>
    <property type="project" value="InterPro"/>
</dbReference>
<dbReference type="InterPro" id="IPR000757">
    <property type="entry name" value="Beta-glucanase-like"/>
</dbReference>
<dbReference type="InterPro" id="IPR050546">
    <property type="entry name" value="Glycosyl_Hydrlase_16"/>
</dbReference>
<evidence type="ECO:0000259" key="2">
    <source>
        <dbReference type="PROSITE" id="PS51762"/>
    </source>
</evidence>
<dbReference type="GO" id="GO:0004553">
    <property type="term" value="F:hydrolase activity, hydrolyzing O-glycosyl compounds"/>
    <property type="evidence" value="ECO:0007669"/>
    <property type="project" value="InterPro"/>
</dbReference>
<evidence type="ECO:0000256" key="1">
    <source>
        <dbReference type="ARBA" id="ARBA00006865"/>
    </source>
</evidence>
<accession>A0A520MSH8</accession>
<dbReference type="InterPro" id="IPR013320">
    <property type="entry name" value="ConA-like_dom_sf"/>
</dbReference>
<dbReference type="PANTHER" id="PTHR10963">
    <property type="entry name" value="GLYCOSYL HYDROLASE-RELATED"/>
    <property type="match status" value="1"/>
</dbReference>
<name>A0A520MSH8_9GAMM</name>
<dbReference type="Proteomes" id="UP000320146">
    <property type="component" value="Unassembled WGS sequence"/>
</dbReference>
<evidence type="ECO:0000313" key="4">
    <source>
        <dbReference type="Proteomes" id="UP000320146"/>
    </source>
</evidence>
<dbReference type="Gene3D" id="2.60.120.200">
    <property type="match status" value="1"/>
</dbReference>
<dbReference type="SUPFAM" id="SSF49899">
    <property type="entry name" value="Concanavalin A-like lectins/glucanases"/>
    <property type="match status" value="1"/>
</dbReference>